<dbReference type="HOGENOM" id="CLU_094236_1_1_9"/>
<dbReference type="CDD" id="cd05005">
    <property type="entry name" value="SIS_PHI"/>
    <property type="match status" value="1"/>
</dbReference>
<dbReference type="GO" id="GO:0097367">
    <property type="term" value="F:carbohydrate derivative binding"/>
    <property type="evidence" value="ECO:0007669"/>
    <property type="project" value="InterPro"/>
</dbReference>
<dbReference type="InterPro" id="IPR017552">
    <property type="entry name" value="PHI/rmpB"/>
</dbReference>
<gene>
    <name evidence="3" type="ORF">HMPREF9625_01534</name>
</gene>
<dbReference type="EMBL" id="AFZC02000002">
    <property type="protein sequence ID" value="EHL09561.1"/>
    <property type="molecule type" value="Genomic_DNA"/>
</dbReference>
<evidence type="ECO:0000259" key="2">
    <source>
        <dbReference type="PROSITE" id="PS51464"/>
    </source>
</evidence>
<dbReference type="PROSITE" id="PS51464">
    <property type="entry name" value="SIS"/>
    <property type="match status" value="1"/>
</dbReference>
<evidence type="ECO:0000256" key="1">
    <source>
        <dbReference type="ARBA" id="ARBA00009235"/>
    </source>
</evidence>
<dbReference type="PANTHER" id="PTHR43443">
    <property type="entry name" value="3-HEXULOSE-6-PHOSPHATE ISOMERASE"/>
    <property type="match status" value="1"/>
</dbReference>
<dbReference type="RefSeq" id="WP_009535380.1">
    <property type="nucleotide sequence ID" value="NZ_KE148312.1"/>
</dbReference>
<dbReference type="SUPFAM" id="SSF53697">
    <property type="entry name" value="SIS domain"/>
    <property type="match status" value="1"/>
</dbReference>
<dbReference type="GO" id="GO:0016853">
    <property type="term" value="F:isomerase activity"/>
    <property type="evidence" value="ECO:0007669"/>
    <property type="project" value="InterPro"/>
</dbReference>
<dbReference type="Gene3D" id="3.40.50.10490">
    <property type="entry name" value="Glucose-6-phosphate isomerase like protein, domain 1"/>
    <property type="match status" value="1"/>
</dbReference>
<dbReference type="GO" id="GO:1901135">
    <property type="term" value="P:carbohydrate derivative metabolic process"/>
    <property type="evidence" value="ECO:0007669"/>
    <property type="project" value="InterPro"/>
</dbReference>
<keyword evidence="4" id="KW-1185">Reference proteome</keyword>
<evidence type="ECO:0000313" key="4">
    <source>
        <dbReference type="Proteomes" id="UP000018461"/>
    </source>
</evidence>
<protein>
    <submittedName>
        <fullName evidence="3">6-phospho 3-hexuloisomerase</fullName>
    </submittedName>
</protein>
<dbReference type="PANTHER" id="PTHR43443:SF1">
    <property type="entry name" value="3-HEXULOSE-6-PHOSPHATE ISOMERASE"/>
    <property type="match status" value="1"/>
</dbReference>
<reference evidence="3" key="1">
    <citation type="submission" date="2011-08" db="EMBL/GenBank/DDBJ databases">
        <authorList>
            <consortium name="The Broad Institute Genome Sequencing Platform"/>
            <person name="Earl A."/>
            <person name="Ward D."/>
            <person name="Feldgarden M."/>
            <person name="Gevers D."/>
            <person name="Sizova M."/>
            <person name="Hazen A."/>
            <person name="Epstein S."/>
            <person name="Young S.K."/>
            <person name="Zeng Q."/>
            <person name="Gargeya S."/>
            <person name="Fitzgerald M."/>
            <person name="Haas B."/>
            <person name="Abouelleil A."/>
            <person name="Alvarado L."/>
            <person name="Arachchi H.M."/>
            <person name="Berlin A."/>
            <person name="Brown A."/>
            <person name="Chapman S.B."/>
            <person name="Chen Z."/>
            <person name="Dunbar C."/>
            <person name="Freedman E."/>
            <person name="Gearin G."/>
            <person name="Gellesch M."/>
            <person name="Goldberg J."/>
            <person name="Griggs A."/>
            <person name="Gujja S."/>
            <person name="Heiman D."/>
            <person name="Howarth C."/>
            <person name="Larson L."/>
            <person name="Lui A."/>
            <person name="MacDonald P.J.P."/>
            <person name="Montmayeur A."/>
            <person name="Murphy C."/>
            <person name="Neiman D."/>
            <person name="Pearson M."/>
            <person name="Priest M."/>
            <person name="Roberts A."/>
            <person name="Saif S."/>
            <person name="Shea T."/>
            <person name="Shenoy N."/>
            <person name="Sisk P."/>
            <person name="Stolte C."/>
            <person name="Sykes S."/>
            <person name="Wortman J."/>
            <person name="Nusbaum C."/>
            <person name="Birren B."/>
        </authorList>
    </citation>
    <scope>NUCLEOTIDE SEQUENCE</scope>
    <source>
        <strain evidence="3">ACB1</strain>
    </source>
</reference>
<comment type="similarity">
    <text evidence="1">Belongs to the SIS family. PHI subfamily.</text>
</comment>
<dbReference type="Proteomes" id="UP000018461">
    <property type="component" value="Unassembled WGS sequence"/>
</dbReference>
<feature type="domain" description="SIS" evidence="2">
    <location>
        <begin position="33"/>
        <end position="177"/>
    </location>
</feature>
<organism evidence="3 4">
    <name type="scientific">Oribacterium parvum ACB1</name>
    <dbReference type="NCBI Taxonomy" id="796943"/>
    <lineage>
        <taxon>Bacteria</taxon>
        <taxon>Bacillati</taxon>
        <taxon>Bacillota</taxon>
        <taxon>Clostridia</taxon>
        <taxon>Lachnospirales</taxon>
        <taxon>Lachnospiraceae</taxon>
        <taxon>Oribacterium</taxon>
    </lineage>
</organism>
<dbReference type="AlphaFoldDB" id="G9WQA1"/>
<dbReference type="InterPro" id="IPR001347">
    <property type="entry name" value="SIS_dom"/>
</dbReference>
<proteinExistence type="inferred from homology"/>
<name>G9WQA1_9FIRM</name>
<dbReference type="STRING" id="796943.HMPREF9625_01534"/>
<sequence>MTCKDEYQDLFKTVMKEHLSVFEAQDVIELEQFMDLIVQADRIFCMGVGREGISTRGFAMRLMHLGKEVHWIWDDTTPGMHKGDLFIATNGSGKIGHIQYVTEQAKKSGATVAIVTGSANQVNREFADFVLFVPASVFNGTDSRAVKSIQPMGNLFEQHLYMLFDIIVIMLERRLKLSHEAMEARHRNVE</sequence>
<accession>G9WQA1</accession>
<dbReference type="InterPro" id="IPR046348">
    <property type="entry name" value="SIS_dom_sf"/>
</dbReference>
<dbReference type="PATRIC" id="fig|796943.3.peg.1999"/>
<evidence type="ECO:0000313" key="3">
    <source>
        <dbReference type="EMBL" id="EHL09561.1"/>
    </source>
</evidence>
<comment type="caution">
    <text evidence="3">The sequence shown here is derived from an EMBL/GenBank/DDBJ whole genome shotgun (WGS) entry which is preliminary data.</text>
</comment>
<reference evidence="3" key="2">
    <citation type="submission" date="2013-03" db="EMBL/GenBank/DDBJ databases">
        <title>The Genome Sequence of Oribacterium sp. ACB1.</title>
        <authorList>
            <consortium name="The Broad Institute Genomics Platform"/>
            <consortium name="The Broad Institute Genome Sequencing Center for Infectious Disease"/>
            <person name="Earl A."/>
            <person name="Ward D."/>
            <person name="Feldgarden M."/>
            <person name="Gevers D."/>
            <person name="Sizova M."/>
            <person name="Hazen A."/>
            <person name="Epstein S."/>
            <person name="Walker B."/>
            <person name="Young S."/>
            <person name="Zeng Q."/>
            <person name="Gargeya S."/>
            <person name="Fitzgerald M."/>
            <person name="Haas B."/>
            <person name="Abouelleil A."/>
            <person name="Allen A.W."/>
            <person name="Alvarado L."/>
            <person name="Arachchi H.M."/>
            <person name="Berlin A.M."/>
            <person name="Chapman S.B."/>
            <person name="Gainer-Dewar J."/>
            <person name="Goldberg J."/>
            <person name="Griggs A."/>
            <person name="Gujja S."/>
            <person name="Hansen M."/>
            <person name="Howarth C."/>
            <person name="Imamovic A."/>
            <person name="Ireland A."/>
            <person name="Larimer J."/>
            <person name="McCowan C."/>
            <person name="Murphy C."/>
            <person name="Pearson M."/>
            <person name="Poon T.W."/>
            <person name="Priest M."/>
            <person name="Roberts A."/>
            <person name="Saif S."/>
            <person name="Shea T."/>
            <person name="Sisk P."/>
            <person name="Sykes S."/>
            <person name="Wortman J."/>
            <person name="Nusbaum C."/>
            <person name="Birren B."/>
        </authorList>
    </citation>
    <scope>NUCLEOTIDE SEQUENCE [LARGE SCALE GENOMIC DNA]</scope>
    <source>
        <strain evidence="3">ACB1</strain>
    </source>
</reference>